<accession>A0ABP9D103</accession>
<keyword evidence="3" id="KW-1185">Reference proteome</keyword>
<feature type="domain" description="N-acetyltransferase" evidence="1">
    <location>
        <begin position="6"/>
        <end position="167"/>
    </location>
</feature>
<dbReference type="RefSeq" id="WP_345368793.1">
    <property type="nucleotide sequence ID" value="NZ_BAABJX010000009.1"/>
</dbReference>
<organism evidence="2 3">
    <name type="scientific">Algivirga pacifica</name>
    <dbReference type="NCBI Taxonomy" id="1162670"/>
    <lineage>
        <taxon>Bacteria</taxon>
        <taxon>Pseudomonadati</taxon>
        <taxon>Bacteroidota</taxon>
        <taxon>Cytophagia</taxon>
        <taxon>Cytophagales</taxon>
        <taxon>Flammeovirgaceae</taxon>
        <taxon>Algivirga</taxon>
    </lineage>
</organism>
<dbReference type="EMBL" id="BAABJX010000009">
    <property type="protein sequence ID" value="GAA4822964.1"/>
    <property type="molecule type" value="Genomic_DNA"/>
</dbReference>
<dbReference type="InterPro" id="IPR016181">
    <property type="entry name" value="Acyl_CoA_acyltransferase"/>
</dbReference>
<evidence type="ECO:0000313" key="3">
    <source>
        <dbReference type="Proteomes" id="UP001500298"/>
    </source>
</evidence>
<proteinExistence type="predicted"/>
<dbReference type="InterPro" id="IPR000182">
    <property type="entry name" value="GNAT_dom"/>
</dbReference>
<reference evidence="3" key="1">
    <citation type="journal article" date="2019" name="Int. J. Syst. Evol. Microbiol.">
        <title>The Global Catalogue of Microorganisms (GCM) 10K type strain sequencing project: providing services to taxonomists for standard genome sequencing and annotation.</title>
        <authorList>
            <consortium name="The Broad Institute Genomics Platform"/>
            <consortium name="The Broad Institute Genome Sequencing Center for Infectious Disease"/>
            <person name="Wu L."/>
            <person name="Ma J."/>
        </authorList>
    </citation>
    <scope>NUCLEOTIDE SEQUENCE [LARGE SCALE GENOMIC DNA]</scope>
    <source>
        <strain evidence="3">JCM 18326</strain>
    </source>
</reference>
<dbReference type="SUPFAM" id="SSF55729">
    <property type="entry name" value="Acyl-CoA N-acyltransferases (Nat)"/>
    <property type="match status" value="1"/>
</dbReference>
<dbReference type="Pfam" id="PF13302">
    <property type="entry name" value="Acetyltransf_3"/>
    <property type="match status" value="1"/>
</dbReference>
<comment type="caution">
    <text evidence="2">The sequence shown here is derived from an EMBL/GenBank/DDBJ whole genome shotgun (WGS) entry which is preliminary data.</text>
</comment>
<evidence type="ECO:0000313" key="2">
    <source>
        <dbReference type="EMBL" id="GAA4822964.1"/>
    </source>
</evidence>
<dbReference type="PROSITE" id="PS51186">
    <property type="entry name" value="GNAT"/>
    <property type="match status" value="1"/>
</dbReference>
<gene>
    <name evidence="2" type="ORF">GCM10023331_04200</name>
</gene>
<evidence type="ECO:0000259" key="1">
    <source>
        <dbReference type="PROSITE" id="PS51186"/>
    </source>
</evidence>
<sequence>MTSNHISVREATIQDIPLILDYWYSSSPDYLKAMGADVKKLPPKADFYKMLEKQFSLPFKEKKNYALIWEVNGEPAGHTNINQIHYGHQANMHLHLWHSADRHKGFGLELLKFSLSFFFSSFQLDKLICEPYALNLPPNKVLEKVGFNFIRKYTTTPNNFTFEQEVNRWELSKEQFIKML</sequence>
<name>A0ABP9D103_9BACT</name>
<protein>
    <recommendedName>
        <fullName evidence="1">N-acetyltransferase domain-containing protein</fullName>
    </recommendedName>
</protein>
<dbReference type="Proteomes" id="UP001500298">
    <property type="component" value="Unassembled WGS sequence"/>
</dbReference>
<dbReference type="Gene3D" id="3.40.630.30">
    <property type="match status" value="1"/>
</dbReference>